<feature type="compositionally biased region" description="Polar residues" evidence="1">
    <location>
        <begin position="75"/>
        <end position="84"/>
    </location>
</feature>
<feature type="compositionally biased region" description="Low complexity" evidence="1">
    <location>
        <begin position="64"/>
        <end position="73"/>
    </location>
</feature>
<accession>A0A484ALB2</accession>
<sequence>MREQLARLVSLHKTSETFCNRPVKNCEVQTTSVKKVVEKASDRTIAGSNTPKRSREVSSEQRKTPSTTTAPATEAQCSEPNRANGSADYSPKSNPGRSTDKPEQLDRCQKTQAYAKTSQN</sequence>
<evidence type="ECO:0000313" key="3">
    <source>
        <dbReference type="Proteomes" id="UP000295192"/>
    </source>
</evidence>
<feature type="compositionally biased region" description="Basic and acidic residues" evidence="1">
    <location>
        <begin position="98"/>
        <end position="109"/>
    </location>
</feature>
<feature type="compositionally biased region" description="Basic and acidic residues" evidence="1">
    <location>
        <begin position="53"/>
        <end position="63"/>
    </location>
</feature>
<gene>
    <name evidence="2" type="ORF">AWZ03_015401</name>
</gene>
<dbReference type="AlphaFoldDB" id="A0A484ALB2"/>
<reference evidence="2 3" key="1">
    <citation type="journal article" date="2019" name="J. Hered.">
        <title>An Improved Genome Assembly for Drosophila navojoa, the Basal Species in the mojavensis Cluster.</title>
        <authorList>
            <person name="Vanderlinde T."/>
            <person name="Dupim E.G."/>
            <person name="Nazario-Yepiz N.O."/>
            <person name="Carvalho A.B."/>
        </authorList>
    </citation>
    <scope>NUCLEOTIDE SEQUENCE [LARGE SCALE GENOMIC DNA]</scope>
    <source>
        <strain evidence="2">Navoj_Jal97</strain>
        <tissue evidence="2">Whole organism</tissue>
    </source>
</reference>
<proteinExistence type="predicted"/>
<protein>
    <submittedName>
        <fullName evidence="2">Uncharacterized protein</fullName>
    </submittedName>
</protein>
<feature type="region of interest" description="Disordered" evidence="1">
    <location>
        <begin position="39"/>
        <end position="120"/>
    </location>
</feature>
<organism evidence="2 3">
    <name type="scientific">Drosophila navojoa</name>
    <name type="common">Fruit fly</name>
    <dbReference type="NCBI Taxonomy" id="7232"/>
    <lineage>
        <taxon>Eukaryota</taxon>
        <taxon>Metazoa</taxon>
        <taxon>Ecdysozoa</taxon>
        <taxon>Arthropoda</taxon>
        <taxon>Hexapoda</taxon>
        <taxon>Insecta</taxon>
        <taxon>Pterygota</taxon>
        <taxon>Neoptera</taxon>
        <taxon>Endopterygota</taxon>
        <taxon>Diptera</taxon>
        <taxon>Brachycera</taxon>
        <taxon>Muscomorpha</taxon>
        <taxon>Ephydroidea</taxon>
        <taxon>Drosophilidae</taxon>
        <taxon>Drosophila</taxon>
    </lineage>
</organism>
<dbReference type="EMBL" id="LSRL02009088">
    <property type="protein sequence ID" value="TDG38177.1"/>
    <property type="molecule type" value="Genomic_DNA"/>
</dbReference>
<dbReference type="Proteomes" id="UP000295192">
    <property type="component" value="Unassembled WGS sequence"/>
</dbReference>
<evidence type="ECO:0000256" key="1">
    <source>
        <dbReference type="SAM" id="MobiDB-lite"/>
    </source>
</evidence>
<evidence type="ECO:0000313" key="2">
    <source>
        <dbReference type="EMBL" id="TDG38177.1"/>
    </source>
</evidence>
<name>A0A484ALB2_DRONA</name>
<comment type="caution">
    <text evidence="2">The sequence shown here is derived from an EMBL/GenBank/DDBJ whole genome shotgun (WGS) entry which is preliminary data.</text>
</comment>
<keyword evidence="3" id="KW-1185">Reference proteome</keyword>
<feature type="compositionally biased region" description="Polar residues" evidence="1">
    <location>
        <begin position="110"/>
        <end position="120"/>
    </location>
</feature>